<feature type="domain" description="AsmA" evidence="3">
    <location>
        <begin position="6"/>
        <end position="607"/>
    </location>
</feature>
<evidence type="ECO:0000259" key="3">
    <source>
        <dbReference type="Pfam" id="PF05170"/>
    </source>
</evidence>
<evidence type="ECO:0000256" key="2">
    <source>
        <dbReference type="SAM" id="MobiDB-lite"/>
    </source>
</evidence>
<dbReference type="Proteomes" id="UP001597059">
    <property type="component" value="Unassembled WGS sequence"/>
</dbReference>
<feature type="region of interest" description="Disordered" evidence="2">
    <location>
        <begin position="129"/>
        <end position="159"/>
    </location>
</feature>
<dbReference type="EMBL" id="JBHTMN010000009">
    <property type="protein sequence ID" value="MFD1383311.1"/>
    <property type="molecule type" value="Genomic_DNA"/>
</dbReference>
<dbReference type="InterPro" id="IPR052894">
    <property type="entry name" value="AsmA-related"/>
</dbReference>
<protein>
    <submittedName>
        <fullName evidence="4">AsmA family protein</fullName>
    </submittedName>
</protein>
<organism evidence="4 5">
    <name type="scientific">Rhodanobacter aciditrophus</name>
    <dbReference type="NCBI Taxonomy" id="1623218"/>
    <lineage>
        <taxon>Bacteria</taxon>
        <taxon>Pseudomonadati</taxon>
        <taxon>Pseudomonadota</taxon>
        <taxon>Gammaproteobacteria</taxon>
        <taxon>Lysobacterales</taxon>
        <taxon>Rhodanobacteraceae</taxon>
        <taxon>Rhodanobacter</taxon>
    </lineage>
</organism>
<reference evidence="5" key="1">
    <citation type="journal article" date="2019" name="Int. J. Syst. Evol. Microbiol.">
        <title>The Global Catalogue of Microorganisms (GCM) 10K type strain sequencing project: providing services to taxonomists for standard genome sequencing and annotation.</title>
        <authorList>
            <consortium name="The Broad Institute Genomics Platform"/>
            <consortium name="The Broad Institute Genome Sequencing Center for Infectious Disease"/>
            <person name="Wu L."/>
            <person name="Ma J."/>
        </authorList>
    </citation>
    <scope>NUCLEOTIDE SEQUENCE [LARGE SCALE GENOMIC DNA]</scope>
    <source>
        <strain evidence="5">JCM 30774</strain>
    </source>
</reference>
<dbReference type="PANTHER" id="PTHR30441">
    <property type="entry name" value="DUF748 DOMAIN-CONTAINING PROTEIN"/>
    <property type="match status" value="1"/>
</dbReference>
<evidence type="ECO:0000313" key="4">
    <source>
        <dbReference type="EMBL" id="MFD1383311.1"/>
    </source>
</evidence>
<evidence type="ECO:0000256" key="1">
    <source>
        <dbReference type="SAM" id="Coils"/>
    </source>
</evidence>
<dbReference type="RefSeq" id="WP_377366492.1">
    <property type="nucleotide sequence ID" value="NZ_JBHTMN010000009.1"/>
</dbReference>
<dbReference type="Pfam" id="PF05170">
    <property type="entry name" value="AsmA"/>
    <property type="match status" value="1"/>
</dbReference>
<accession>A0ABW4B1D0</accession>
<keyword evidence="5" id="KW-1185">Reference proteome</keyword>
<dbReference type="InterPro" id="IPR007844">
    <property type="entry name" value="AsmA"/>
</dbReference>
<comment type="caution">
    <text evidence="4">The sequence shown here is derived from an EMBL/GenBank/DDBJ whole genome shotgun (WGS) entry which is preliminary data.</text>
</comment>
<name>A0ABW4B1D0_9GAMM</name>
<proteinExistence type="predicted"/>
<dbReference type="PANTHER" id="PTHR30441:SF8">
    <property type="entry name" value="DUF748 DOMAIN-CONTAINING PROTEIN"/>
    <property type="match status" value="1"/>
</dbReference>
<sequence length="754" mass="80649">MVWVKRLGMLLAALIVLLALAVAYVVMFVDPNQFKGELQQVAKEKANVTLRMDGDISWSFFPRFGLSLEDIGLALGSEPELLSFSKAEFGVAVMPLFQRRIEVDNVRLEDLKADLRVDEQGQANWQVEASGAPAGEAPASTSNDTATGSTDTESGETESGFTLPEIALDELSIVNAQINYQDASANMKANMVSNVTFTDVRLDQAWPMRMDATITQSALDGSNPLTAEIDFGANFTLFAERQAVSFENIALNSKITGDSLPVSPLDSRLNISQLDFDIPQENAVIDGLALQTLGMNLTAQVRAFQVLSDPEFSIVTDIAEFSPKEVLNKLDIALPEIADDSVLQSASLSVAAQGSLERITAQPISIKLDETTLEANALVNLAPLSWDITLAGANLDLDRYLPPPVEEEEVAATPTSEEQAAEAVGDLIPVELVRSLNGHLGLAFDTLKVKNLNIDRIELDSTQANGKVSIAPAQVNLYDGSAAVNAELDATGATPKIKVSPKIDGVQIQPLLQDFMDLDKIAGATYLNGDITTSGNQVDAFMANLNGDLLVTIEKGALVGMNLTKSVCEGIAASRSRQLNASAYSNDTPFETMKFPAKIVNGKVSTPGLKISAAGLSVTGDGVVSLPDSSLDYRTNVAVSGSQLDESCAVKDYVSNLAFPIVCKGKFSDDPAGLCRPDLGGFANIFADMAKAELNTKLAEEKARAAAKLAEEKARVEAKIEAEKARLKAELEAKKEAEEEALKEKLKGKLKDLF</sequence>
<gene>
    <name evidence="4" type="ORF">ACFQ45_08030</name>
</gene>
<keyword evidence="1" id="KW-0175">Coiled coil</keyword>
<evidence type="ECO:0000313" key="5">
    <source>
        <dbReference type="Proteomes" id="UP001597059"/>
    </source>
</evidence>
<feature type="coiled-coil region" evidence="1">
    <location>
        <begin position="691"/>
        <end position="748"/>
    </location>
</feature>